<protein>
    <submittedName>
        <fullName evidence="1">Uncharacterized protein</fullName>
    </submittedName>
</protein>
<accession>A0A0A9HFU2</accession>
<dbReference type="AlphaFoldDB" id="A0A0A9HFU2"/>
<reference evidence="1" key="1">
    <citation type="submission" date="2014-09" db="EMBL/GenBank/DDBJ databases">
        <authorList>
            <person name="Magalhaes I.L.F."/>
            <person name="Oliveira U."/>
            <person name="Santos F.R."/>
            <person name="Vidigal T.H.D.A."/>
            <person name="Brescovit A.D."/>
            <person name="Santos A.J."/>
        </authorList>
    </citation>
    <scope>NUCLEOTIDE SEQUENCE</scope>
    <source>
        <tissue evidence="1">Shoot tissue taken approximately 20 cm above the soil surface</tissue>
    </source>
</reference>
<sequence length="25" mass="2960">MDRSNILLFSRNRSERKITVPTIIV</sequence>
<organism evidence="1">
    <name type="scientific">Arundo donax</name>
    <name type="common">Giant reed</name>
    <name type="synonym">Donax arundinaceus</name>
    <dbReference type="NCBI Taxonomy" id="35708"/>
    <lineage>
        <taxon>Eukaryota</taxon>
        <taxon>Viridiplantae</taxon>
        <taxon>Streptophyta</taxon>
        <taxon>Embryophyta</taxon>
        <taxon>Tracheophyta</taxon>
        <taxon>Spermatophyta</taxon>
        <taxon>Magnoliopsida</taxon>
        <taxon>Liliopsida</taxon>
        <taxon>Poales</taxon>
        <taxon>Poaceae</taxon>
        <taxon>PACMAD clade</taxon>
        <taxon>Arundinoideae</taxon>
        <taxon>Arundineae</taxon>
        <taxon>Arundo</taxon>
    </lineage>
</organism>
<reference evidence="1" key="2">
    <citation type="journal article" date="2015" name="Data Brief">
        <title>Shoot transcriptome of the giant reed, Arundo donax.</title>
        <authorList>
            <person name="Barrero R.A."/>
            <person name="Guerrero F.D."/>
            <person name="Moolhuijzen P."/>
            <person name="Goolsby J.A."/>
            <person name="Tidwell J."/>
            <person name="Bellgard S.E."/>
            <person name="Bellgard M.I."/>
        </authorList>
    </citation>
    <scope>NUCLEOTIDE SEQUENCE</scope>
    <source>
        <tissue evidence="1">Shoot tissue taken approximately 20 cm above the soil surface</tissue>
    </source>
</reference>
<evidence type="ECO:0000313" key="1">
    <source>
        <dbReference type="EMBL" id="JAE33731.1"/>
    </source>
</evidence>
<dbReference type="EMBL" id="GBRH01164165">
    <property type="protein sequence ID" value="JAE33731.1"/>
    <property type="molecule type" value="Transcribed_RNA"/>
</dbReference>
<proteinExistence type="predicted"/>
<name>A0A0A9HFU2_ARUDO</name>